<feature type="transmembrane region" description="Helical" evidence="2">
    <location>
        <begin position="155"/>
        <end position="175"/>
    </location>
</feature>
<protein>
    <submittedName>
        <fullName evidence="4">DNA-binding helix-turn-helix protein</fullName>
    </submittedName>
</protein>
<keyword evidence="2" id="KW-0472">Membrane</keyword>
<dbReference type="RefSeq" id="WP_003715564.1">
    <property type="nucleotide sequence ID" value="NZ_AZGE01000010.1"/>
</dbReference>
<evidence type="ECO:0000256" key="1">
    <source>
        <dbReference type="ARBA" id="ARBA00023125"/>
    </source>
</evidence>
<keyword evidence="1 4" id="KW-0238">DNA-binding</keyword>
<dbReference type="SUPFAM" id="SSF47413">
    <property type="entry name" value="lambda repressor-like DNA-binding domains"/>
    <property type="match status" value="1"/>
</dbReference>
<dbReference type="CDD" id="cd00093">
    <property type="entry name" value="HTH_XRE"/>
    <property type="match status" value="1"/>
</dbReference>
<comment type="caution">
    <text evidence="4">The sequence shown here is derived from an EMBL/GenBank/DDBJ whole genome shotgun (WGS) entry which is preliminary data.</text>
</comment>
<dbReference type="Gene3D" id="1.10.260.40">
    <property type="entry name" value="lambda repressor-like DNA-binding domains"/>
    <property type="match status" value="1"/>
</dbReference>
<accession>A0A0R1WMS0</accession>
<name>A0A0R1WMS0_9LACO</name>
<dbReference type="PANTHER" id="PTHR46558">
    <property type="entry name" value="TRACRIPTIONAL REGULATORY PROTEIN-RELATED-RELATED"/>
    <property type="match status" value="1"/>
</dbReference>
<feature type="transmembrane region" description="Helical" evidence="2">
    <location>
        <begin position="113"/>
        <end position="135"/>
    </location>
</feature>
<evidence type="ECO:0000313" key="4">
    <source>
        <dbReference type="EMBL" id="KRM15548.1"/>
    </source>
</evidence>
<dbReference type="PATRIC" id="fig|1423779.3.peg.335"/>
<dbReference type="InterPro" id="IPR010982">
    <property type="entry name" value="Lambda_DNA-bd_dom_sf"/>
</dbReference>
<evidence type="ECO:0000256" key="2">
    <source>
        <dbReference type="SAM" id="Phobius"/>
    </source>
</evidence>
<organism evidence="4 5">
    <name type="scientific">Limosilactobacillus oris DSM 4864</name>
    <dbReference type="NCBI Taxonomy" id="1423779"/>
    <lineage>
        <taxon>Bacteria</taxon>
        <taxon>Bacillati</taxon>
        <taxon>Bacillota</taxon>
        <taxon>Bacilli</taxon>
        <taxon>Lactobacillales</taxon>
        <taxon>Lactobacillaceae</taxon>
        <taxon>Limosilactobacillus</taxon>
    </lineage>
</organism>
<proteinExistence type="predicted"/>
<dbReference type="Pfam" id="PF01381">
    <property type="entry name" value="HTH_3"/>
    <property type="match status" value="1"/>
</dbReference>
<feature type="transmembrane region" description="Helical" evidence="2">
    <location>
        <begin position="181"/>
        <end position="201"/>
    </location>
</feature>
<evidence type="ECO:0000313" key="5">
    <source>
        <dbReference type="Proteomes" id="UP000050973"/>
    </source>
</evidence>
<keyword evidence="2" id="KW-0812">Transmembrane</keyword>
<dbReference type="PANTHER" id="PTHR46558:SF15">
    <property type="entry name" value="HELIX-TURN-HELIX DOMAIN PROTEIN"/>
    <property type="match status" value="1"/>
</dbReference>
<feature type="transmembrane region" description="Helical" evidence="2">
    <location>
        <begin position="77"/>
        <end position="98"/>
    </location>
</feature>
<reference evidence="4 5" key="1">
    <citation type="journal article" date="2015" name="Genome Announc.">
        <title>Expanding the biotechnology potential of lactobacilli through comparative genomics of 213 strains and associated genera.</title>
        <authorList>
            <person name="Sun Z."/>
            <person name="Harris H.M."/>
            <person name="McCann A."/>
            <person name="Guo C."/>
            <person name="Argimon S."/>
            <person name="Zhang W."/>
            <person name="Yang X."/>
            <person name="Jeffery I.B."/>
            <person name="Cooney J.C."/>
            <person name="Kagawa T.F."/>
            <person name="Liu W."/>
            <person name="Song Y."/>
            <person name="Salvetti E."/>
            <person name="Wrobel A."/>
            <person name="Rasinkangas P."/>
            <person name="Parkhill J."/>
            <person name="Rea M.C."/>
            <person name="O'Sullivan O."/>
            <person name="Ritari J."/>
            <person name="Douillard F.P."/>
            <person name="Paul Ross R."/>
            <person name="Yang R."/>
            <person name="Briner A.E."/>
            <person name="Felis G.E."/>
            <person name="de Vos W.M."/>
            <person name="Barrangou R."/>
            <person name="Klaenhammer T.R."/>
            <person name="Caufield P.W."/>
            <person name="Cui Y."/>
            <person name="Zhang H."/>
            <person name="O'Toole P.W."/>
        </authorList>
    </citation>
    <scope>NUCLEOTIDE SEQUENCE [LARGE SCALE GENOMIC DNA]</scope>
    <source>
        <strain evidence="4 5">DSM 4864</strain>
    </source>
</reference>
<dbReference type="SMART" id="SM00530">
    <property type="entry name" value="HTH_XRE"/>
    <property type="match status" value="1"/>
</dbReference>
<dbReference type="PROSITE" id="PS50943">
    <property type="entry name" value="HTH_CROC1"/>
    <property type="match status" value="1"/>
</dbReference>
<dbReference type="AlphaFoldDB" id="A0A0R1WMS0"/>
<dbReference type="EMBL" id="AZGE01000010">
    <property type="protein sequence ID" value="KRM15548.1"/>
    <property type="molecule type" value="Genomic_DNA"/>
</dbReference>
<gene>
    <name evidence="4" type="ORF">FC49_GL000330</name>
</gene>
<feature type="domain" description="HTH cro/C1-type" evidence="3">
    <location>
        <begin position="7"/>
        <end position="61"/>
    </location>
</feature>
<dbReference type="InterPro" id="IPR001387">
    <property type="entry name" value="Cro/C1-type_HTH"/>
</dbReference>
<evidence type="ECO:0000259" key="3">
    <source>
        <dbReference type="PROSITE" id="PS50943"/>
    </source>
</evidence>
<sequence>MDFSTQIKQQRQQLGLTQADVASQLFVTRQTISNWEQGKSYPDLSMLVKLSEVYQVSLDSLLKGDAQLKNYLEQGKAYNAFSVFKGLFFILYGLFFLITDELNYESPVTQFCIWGFVITFCIVIFYGWYIQPFFLGMNKKLFNRKNHRPDQKATWLNKLCCGVVIALLAAMVIVNNDWSDYLLTAGLMLMGLVNIFQKYMWKQG</sequence>
<dbReference type="GO" id="GO:0003677">
    <property type="term" value="F:DNA binding"/>
    <property type="evidence" value="ECO:0007669"/>
    <property type="project" value="UniProtKB-KW"/>
</dbReference>
<dbReference type="Proteomes" id="UP000050973">
    <property type="component" value="Unassembled WGS sequence"/>
</dbReference>
<keyword evidence="2" id="KW-1133">Transmembrane helix</keyword>